<evidence type="ECO:0000313" key="3">
    <source>
        <dbReference type="EMBL" id="HIZ42099.1"/>
    </source>
</evidence>
<organism evidence="3 4">
    <name type="scientific">Candidatus Gemmiger excrementigallinarum</name>
    <dbReference type="NCBI Taxonomy" id="2838609"/>
    <lineage>
        <taxon>Bacteria</taxon>
        <taxon>Bacillati</taxon>
        <taxon>Bacillota</taxon>
        <taxon>Clostridia</taxon>
        <taxon>Eubacteriales</taxon>
        <taxon>Gemmiger</taxon>
    </lineage>
</organism>
<proteinExistence type="predicted"/>
<feature type="compositionally biased region" description="Gly residues" evidence="1">
    <location>
        <begin position="198"/>
        <end position="209"/>
    </location>
</feature>
<evidence type="ECO:0000259" key="2">
    <source>
        <dbReference type="Pfam" id="PF12706"/>
    </source>
</evidence>
<dbReference type="Proteomes" id="UP000824048">
    <property type="component" value="Unassembled WGS sequence"/>
</dbReference>
<feature type="compositionally biased region" description="Basic and acidic residues" evidence="1">
    <location>
        <begin position="186"/>
        <end position="196"/>
    </location>
</feature>
<evidence type="ECO:0000313" key="4">
    <source>
        <dbReference type="Proteomes" id="UP000824048"/>
    </source>
</evidence>
<feature type="domain" description="Metallo-beta-lactamase" evidence="2">
    <location>
        <begin position="11"/>
        <end position="135"/>
    </location>
</feature>
<dbReference type="AlphaFoldDB" id="A0A9D2JAZ6"/>
<reference evidence="3" key="2">
    <citation type="submission" date="2021-04" db="EMBL/GenBank/DDBJ databases">
        <authorList>
            <person name="Gilroy R."/>
        </authorList>
    </citation>
    <scope>NUCLEOTIDE SEQUENCE</scope>
    <source>
        <strain evidence="3">ChiSxjej1B13-11774</strain>
    </source>
</reference>
<dbReference type="SUPFAM" id="SSF56281">
    <property type="entry name" value="Metallo-hydrolase/oxidoreductase"/>
    <property type="match status" value="1"/>
</dbReference>
<name>A0A9D2JAZ6_9FIRM</name>
<accession>A0A9D2JAZ6</accession>
<feature type="non-terminal residue" evidence="3">
    <location>
        <position position="1"/>
    </location>
</feature>
<dbReference type="Gene3D" id="3.60.15.10">
    <property type="entry name" value="Ribonuclease Z/Hydroxyacylglutathione hydrolase-like"/>
    <property type="match status" value="1"/>
</dbReference>
<sequence>GVPYKQIAPYVPQLKLVLLTHIHGDHFCKRTLRRLAAERPTLRFGCCRWLVSPLVAAGVPERQIDVLRPRVMYGYGLCNVIPFELAHNVPNCGYKVHFRNGKVIYATDTNNLNGVQAIGYDLYLIEANYTEEDIHRRIKEKRMAGEFAYEEQALRNHLSAEKCTEFLLKNMRGNSVSVPMHVHVDKEAPNDSHRENPSGGGQEAGGIAG</sequence>
<comment type="caution">
    <text evidence="3">The sequence shown here is derived from an EMBL/GenBank/DDBJ whole genome shotgun (WGS) entry which is preliminary data.</text>
</comment>
<evidence type="ECO:0000256" key="1">
    <source>
        <dbReference type="SAM" id="MobiDB-lite"/>
    </source>
</evidence>
<feature type="region of interest" description="Disordered" evidence="1">
    <location>
        <begin position="186"/>
        <end position="209"/>
    </location>
</feature>
<dbReference type="InterPro" id="IPR001279">
    <property type="entry name" value="Metallo-B-lactamas"/>
</dbReference>
<gene>
    <name evidence="3" type="ORF">H9811_06020</name>
</gene>
<protein>
    <recommendedName>
        <fullName evidence="2">Metallo-beta-lactamase domain-containing protein</fullName>
    </recommendedName>
</protein>
<dbReference type="Pfam" id="PF12706">
    <property type="entry name" value="Lactamase_B_2"/>
    <property type="match status" value="1"/>
</dbReference>
<dbReference type="EMBL" id="DXBP01000038">
    <property type="protein sequence ID" value="HIZ42099.1"/>
    <property type="molecule type" value="Genomic_DNA"/>
</dbReference>
<reference evidence="3" key="1">
    <citation type="journal article" date="2021" name="PeerJ">
        <title>Extensive microbial diversity within the chicken gut microbiome revealed by metagenomics and culture.</title>
        <authorList>
            <person name="Gilroy R."/>
            <person name="Ravi A."/>
            <person name="Getino M."/>
            <person name="Pursley I."/>
            <person name="Horton D.L."/>
            <person name="Alikhan N.F."/>
            <person name="Baker D."/>
            <person name="Gharbi K."/>
            <person name="Hall N."/>
            <person name="Watson M."/>
            <person name="Adriaenssens E.M."/>
            <person name="Foster-Nyarko E."/>
            <person name="Jarju S."/>
            <person name="Secka A."/>
            <person name="Antonio M."/>
            <person name="Oren A."/>
            <person name="Chaudhuri R.R."/>
            <person name="La Ragione R."/>
            <person name="Hildebrand F."/>
            <person name="Pallen M.J."/>
        </authorList>
    </citation>
    <scope>NUCLEOTIDE SEQUENCE</scope>
    <source>
        <strain evidence="3">ChiSxjej1B13-11774</strain>
    </source>
</reference>
<dbReference type="InterPro" id="IPR036866">
    <property type="entry name" value="RibonucZ/Hydroxyglut_hydro"/>
</dbReference>